<evidence type="ECO:0000313" key="1">
    <source>
        <dbReference type="EMBL" id="KAJ8062938.1"/>
    </source>
</evidence>
<comment type="caution">
    <text evidence="1">The sequence shown here is derived from an EMBL/GenBank/DDBJ whole genome shotgun (WGS) entry which is preliminary data.</text>
</comment>
<dbReference type="AlphaFoldDB" id="A0A9X0AL65"/>
<evidence type="ECO:0000313" key="2">
    <source>
        <dbReference type="Proteomes" id="UP001152300"/>
    </source>
</evidence>
<reference evidence="1" key="1">
    <citation type="submission" date="2022-11" db="EMBL/GenBank/DDBJ databases">
        <title>Genome Resource of Sclerotinia nivalis Strain SnTB1, a Plant Pathogen Isolated from American Ginseng.</title>
        <authorList>
            <person name="Fan S."/>
        </authorList>
    </citation>
    <scope>NUCLEOTIDE SEQUENCE</scope>
    <source>
        <strain evidence="1">SnTB1</strain>
    </source>
</reference>
<keyword evidence="2" id="KW-1185">Reference proteome</keyword>
<proteinExistence type="predicted"/>
<dbReference type="EMBL" id="JAPEIS010000009">
    <property type="protein sequence ID" value="KAJ8062938.1"/>
    <property type="molecule type" value="Genomic_DNA"/>
</dbReference>
<dbReference type="Proteomes" id="UP001152300">
    <property type="component" value="Unassembled WGS sequence"/>
</dbReference>
<organism evidence="1 2">
    <name type="scientific">Sclerotinia nivalis</name>
    <dbReference type="NCBI Taxonomy" id="352851"/>
    <lineage>
        <taxon>Eukaryota</taxon>
        <taxon>Fungi</taxon>
        <taxon>Dikarya</taxon>
        <taxon>Ascomycota</taxon>
        <taxon>Pezizomycotina</taxon>
        <taxon>Leotiomycetes</taxon>
        <taxon>Helotiales</taxon>
        <taxon>Sclerotiniaceae</taxon>
        <taxon>Sclerotinia</taxon>
    </lineage>
</organism>
<sequence>MAEPFIAMLGSKNGAGVAYLLATHRATLGLKCINAVRVWAEEEWSTSGLID</sequence>
<dbReference type="OrthoDB" id="3529275at2759"/>
<protein>
    <submittedName>
        <fullName evidence="1">Uncharacterized protein</fullName>
    </submittedName>
</protein>
<name>A0A9X0AL65_9HELO</name>
<accession>A0A9X0AL65</accession>
<gene>
    <name evidence="1" type="ORF">OCU04_008185</name>
</gene>